<dbReference type="InterPro" id="IPR045569">
    <property type="entry name" value="Metalloprtase-TldD/E_C"/>
</dbReference>
<proteinExistence type="predicted"/>
<evidence type="ECO:0000313" key="2">
    <source>
        <dbReference type="EMBL" id="GAL03368.1"/>
    </source>
</evidence>
<name>A0A090QMA3_9GAMM</name>
<evidence type="ECO:0000313" key="3">
    <source>
        <dbReference type="Proteomes" id="UP000029227"/>
    </source>
</evidence>
<dbReference type="GO" id="GO:0008237">
    <property type="term" value="F:metallopeptidase activity"/>
    <property type="evidence" value="ECO:0007669"/>
    <property type="project" value="InterPro"/>
</dbReference>
<organism evidence="2 3">
    <name type="scientific">Photobacterium aphoticum</name>
    <dbReference type="NCBI Taxonomy" id="754436"/>
    <lineage>
        <taxon>Bacteria</taxon>
        <taxon>Pseudomonadati</taxon>
        <taxon>Pseudomonadota</taxon>
        <taxon>Gammaproteobacteria</taxon>
        <taxon>Vibrionales</taxon>
        <taxon>Vibrionaceae</taxon>
        <taxon>Photobacterium</taxon>
    </lineage>
</organism>
<feature type="domain" description="Metalloprotease TldD/E C-terminal" evidence="1">
    <location>
        <begin position="5"/>
        <end position="99"/>
    </location>
</feature>
<dbReference type="InterPro" id="IPR036059">
    <property type="entry name" value="TldD/PmbA_sf"/>
</dbReference>
<dbReference type="GO" id="GO:0005829">
    <property type="term" value="C:cytosol"/>
    <property type="evidence" value="ECO:0007669"/>
    <property type="project" value="TreeGrafter"/>
</dbReference>
<dbReference type="eggNOG" id="COG0312">
    <property type="taxonomic scope" value="Bacteria"/>
</dbReference>
<dbReference type="Proteomes" id="UP000029227">
    <property type="component" value="Unassembled WGS sequence"/>
</dbReference>
<dbReference type="PANTHER" id="PTHR43421">
    <property type="entry name" value="METALLOPROTEASE PMBA"/>
    <property type="match status" value="1"/>
</dbReference>
<comment type="caution">
    <text evidence="2">The sequence shown here is derived from an EMBL/GenBank/DDBJ whole genome shotgun (WGS) entry which is preliminary data.</text>
</comment>
<dbReference type="AlphaFoldDB" id="A0A090QMA3"/>
<gene>
    <name evidence="2" type="ORF">JCM19237_6261</name>
</gene>
<dbReference type="STRING" id="754436.JCM19237_6261"/>
<dbReference type="Pfam" id="PF19289">
    <property type="entry name" value="PmbA_TldD_3rd"/>
    <property type="match status" value="1"/>
</dbReference>
<evidence type="ECO:0000259" key="1">
    <source>
        <dbReference type="Pfam" id="PF19289"/>
    </source>
</evidence>
<dbReference type="PANTHER" id="PTHR43421:SF1">
    <property type="entry name" value="METALLOPROTEASE PMBA"/>
    <property type="match status" value="1"/>
</dbReference>
<dbReference type="SUPFAM" id="SSF111283">
    <property type="entry name" value="Putative modulator of DNA gyrase, PmbA/TldD"/>
    <property type="match status" value="1"/>
</dbReference>
<protein>
    <submittedName>
        <fullName evidence="2">TldE protein</fullName>
    </submittedName>
</protein>
<dbReference type="EMBL" id="BBMN01000001">
    <property type="protein sequence ID" value="GAL03368.1"/>
    <property type="molecule type" value="Genomic_DNA"/>
</dbReference>
<sequence length="136" mass="14353">MSDIAYVEGGSSIKAFDSEGYATRDTILIGEGQLQSLLHNSHTASFFGIENTANGSRSAKGGLGVAGRHTVIAAGTSSHAEATAGEYLELVELQGVHSGQMRSAVTSHLVPVVSFVVMVNAYKQYVVLRWPVTSIK</sequence>
<dbReference type="GO" id="GO:0006508">
    <property type="term" value="P:proteolysis"/>
    <property type="evidence" value="ECO:0007669"/>
    <property type="project" value="InterPro"/>
</dbReference>
<dbReference type="InterPro" id="IPR047657">
    <property type="entry name" value="PmbA"/>
</dbReference>
<reference evidence="2 3" key="1">
    <citation type="journal article" date="2014" name="Genome Announc.">
        <title>Draft Genome Sequences of Two Vibrionaceae Species, Vibrio ponticus C121 and Photobacterium aphoticum C119, Isolated as Coral Reef Microbiota.</title>
        <authorList>
            <person name="Al-saari N."/>
            <person name="Meirelles P.M."/>
            <person name="Mino S."/>
            <person name="Suda W."/>
            <person name="Oshima K."/>
            <person name="Hattori M."/>
            <person name="Ohkuma M."/>
            <person name="Thompson F.L."/>
            <person name="Gomez-Gil B."/>
            <person name="Sawabe T."/>
            <person name="Sawabe T."/>
        </authorList>
    </citation>
    <scope>NUCLEOTIDE SEQUENCE [LARGE SCALE GENOMIC DNA]</scope>
    <source>
        <strain evidence="2 3">JCM 19237</strain>
    </source>
</reference>
<accession>A0A090QMA3</accession>